<accession>A0ABT2VRM6</accession>
<dbReference type="InterPro" id="IPR017592">
    <property type="entry name" value="Pilus_assmbl_Flp-typ_CpaB"/>
</dbReference>
<reference evidence="3" key="1">
    <citation type="submission" date="2023-07" db="EMBL/GenBank/DDBJ databases">
        <title>Study on multiphase classification of strain Alteromonas salexigens isolated from the Yellow Sea.</title>
        <authorList>
            <person name="Sun L."/>
        </authorList>
    </citation>
    <scope>NUCLEOTIDE SEQUENCE [LARGE SCALE GENOMIC DNA]</scope>
    <source>
        <strain evidence="3">ASW11-19</strain>
    </source>
</reference>
<dbReference type="Proteomes" id="UP001209257">
    <property type="component" value="Unassembled WGS sequence"/>
</dbReference>
<evidence type="ECO:0000259" key="1">
    <source>
        <dbReference type="SMART" id="SM00858"/>
    </source>
</evidence>
<protein>
    <submittedName>
        <fullName evidence="2">Flp pilus assembly protein CpaB</fullName>
    </submittedName>
</protein>
<dbReference type="Pfam" id="PF16976">
    <property type="entry name" value="RcpC"/>
    <property type="match status" value="1"/>
</dbReference>
<feature type="domain" description="SAF" evidence="1">
    <location>
        <begin position="39"/>
        <end position="101"/>
    </location>
</feature>
<proteinExistence type="predicted"/>
<dbReference type="SMART" id="SM00858">
    <property type="entry name" value="SAF"/>
    <property type="match status" value="1"/>
</dbReference>
<dbReference type="RefSeq" id="WP_262993982.1">
    <property type="nucleotide sequence ID" value="NZ_JAOTJC010000008.1"/>
</dbReference>
<gene>
    <name evidence="2" type="primary">cpaB</name>
    <name evidence="2" type="ORF">OCL06_09720</name>
</gene>
<evidence type="ECO:0000313" key="2">
    <source>
        <dbReference type="EMBL" id="MCU7554876.1"/>
    </source>
</evidence>
<dbReference type="CDD" id="cd11614">
    <property type="entry name" value="SAF_CpaB_FlgA_like"/>
    <property type="match status" value="1"/>
</dbReference>
<comment type="caution">
    <text evidence="2">The sequence shown here is derived from an EMBL/GenBank/DDBJ whole genome shotgun (WGS) entry which is preliminary data.</text>
</comment>
<dbReference type="InterPro" id="IPR031571">
    <property type="entry name" value="RcpC_dom"/>
</dbReference>
<sequence length="273" mass="29340">MSKNTWLFLVLSAVFGLGAVYLANNWLTDSSSLPDENYIQVVEVAQTVPIGSVIEAQQLRVRAYPEALAPEGTFATIESVTGQVARETLYAGDVVRAARVTEKGEGSSLASLIGDNMRALTIRVNDVVGVAGFLLPGDRVDILNTFKNGINTLTEVVLANVKILAIDQTAQNNENRPRVVRAVTVEVSLQQAEELMNARSRGGLQLALRNPVDDEQVEIAKYTKPAPPAEEPAPVKKPVHTAVPHPVKPKVRLIRGVIEEVVSVESASSGSSE</sequence>
<dbReference type="InterPro" id="IPR013974">
    <property type="entry name" value="SAF"/>
</dbReference>
<dbReference type="Pfam" id="PF08666">
    <property type="entry name" value="SAF"/>
    <property type="match status" value="1"/>
</dbReference>
<keyword evidence="3" id="KW-1185">Reference proteome</keyword>
<organism evidence="2 3">
    <name type="scientific">Alteromonas salexigens</name>
    <dbReference type="NCBI Taxonomy" id="2982530"/>
    <lineage>
        <taxon>Bacteria</taxon>
        <taxon>Pseudomonadati</taxon>
        <taxon>Pseudomonadota</taxon>
        <taxon>Gammaproteobacteria</taxon>
        <taxon>Alteromonadales</taxon>
        <taxon>Alteromonadaceae</taxon>
        <taxon>Alteromonas/Salinimonas group</taxon>
        <taxon>Alteromonas</taxon>
    </lineage>
</organism>
<evidence type="ECO:0000313" key="3">
    <source>
        <dbReference type="Proteomes" id="UP001209257"/>
    </source>
</evidence>
<name>A0ABT2VRM6_9ALTE</name>
<dbReference type="EMBL" id="JAOTJC010000008">
    <property type="protein sequence ID" value="MCU7554876.1"/>
    <property type="molecule type" value="Genomic_DNA"/>
</dbReference>
<dbReference type="NCBIfam" id="TIGR03177">
    <property type="entry name" value="pilus_cpaB"/>
    <property type="match status" value="1"/>
</dbReference>